<dbReference type="GeneID" id="7049846"/>
<dbReference type="eggNOG" id="KOG0962">
    <property type="taxonomic scope" value="Eukaryota"/>
</dbReference>
<comment type="subcellular location">
    <subcellularLocation>
        <location evidence="3">Chromosome</location>
    </subcellularLocation>
    <subcellularLocation>
        <location evidence="2">Nucleus</location>
    </subcellularLocation>
</comment>
<dbReference type="PANTHER" id="PTHR18867:SF12">
    <property type="entry name" value="DNA REPAIR PROTEIN RAD50"/>
    <property type="match status" value="1"/>
</dbReference>
<dbReference type="GO" id="GO:0043047">
    <property type="term" value="F:single-stranded telomeric DNA binding"/>
    <property type="evidence" value="ECO:0000318"/>
    <property type="project" value="GO_Central"/>
</dbReference>
<evidence type="ECO:0000256" key="10">
    <source>
        <dbReference type="ARBA" id="ARBA00022833"/>
    </source>
</evidence>
<evidence type="ECO:0000256" key="3">
    <source>
        <dbReference type="ARBA" id="ARBA00004286"/>
    </source>
</evidence>
<evidence type="ECO:0000256" key="7">
    <source>
        <dbReference type="ARBA" id="ARBA00022741"/>
    </source>
</evidence>
<feature type="domain" description="Zinc-hook" evidence="18">
    <location>
        <begin position="334"/>
        <end position="430"/>
    </location>
</feature>
<keyword evidence="11" id="KW-0067">ATP-binding</keyword>
<keyword evidence="13" id="KW-0234">DNA repair</keyword>
<dbReference type="GO" id="GO:0010520">
    <property type="term" value="P:regulation of reciprocal meiotic recombination"/>
    <property type="evidence" value="ECO:0007669"/>
    <property type="project" value="EnsemblFungi"/>
</dbReference>
<evidence type="ECO:0000256" key="15">
    <source>
        <dbReference type="ARBA" id="ARBA00049360"/>
    </source>
</evidence>
<keyword evidence="9" id="KW-0378">Hydrolase</keyword>
<dbReference type="SUPFAM" id="SSF52540">
    <property type="entry name" value="P-loop containing nucleoside triphosphate hydrolases"/>
    <property type="match status" value="1"/>
</dbReference>
<evidence type="ECO:0000256" key="8">
    <source>
        <dbReference type="ARBA" id="ARBA00022763"/>
    </source>
</evidence>
<dbReference type="GO" id="GO:0030870">
    <property type="term" value="C:Mre11 complex"/>
    <property type="evidence" value="ECO:0000318"/>
    <property type="project" value="GO_Central"/>
</dbReference>
<keyword evidence="14" id="KW-0539">Nucleus</keyword>
<dbReference type="GO" id="GO:0000794">
    <property type="term" value="C:condensed nuclear chromosome"/>
    <property type="evidence" value="ECO:0000318"/>
    <property type="project" value="GO_Central"/>
</dbReference>
<gene>
    <name evidence="20" type="primary">rad50</name>
    <name evidence="19" type="ORF">SJAG_01677</name>
</gene>
<keyword evidence="12 17" id="KW-0175">Coiled coil</keyword>
<dbReference type="GO" id="GO:0120290">
    <property type="term" value="P:stalled replication fork localization to nuclear periphery"/>
    <property type="evidence" value="ECO:0007669"/>
    <property type="project" value="EnsemblFungi"/>
</dbReference>
<dbReference type="GO" id="GO:0031573">
    <property type="term" value="P:mitotic intra-S DNA damage checkpoint signaling"/>
    <property type="evidence" value="ECO:0007669"/>
    <property type="project" value="EnsemblFungi"/>
</dbReference>
<name>B6JYL6_SCHJY</name>
<feature type="coiled-coil region" evidence="17">
    <location>
        <begin position="600"/>
        <end position="750"/>
    </location>
</feature>
<evidence type="ECO:0000313" key="20">
    <source>
        <dbReference type="JaponicusDB" id="SJAG_01677"/>
    </source>
</evidence>
<evidence type="ECO:0000256" key="11">
    <source>
        <dbReference type="ARBA" id="ARBA00022840"/>
    </source>
</evidence>
<sequence length="995" mass="115975">MKKRMRSWKICPCHYSEKVEGEMEWYQRSENEINSLNSQLQITRQKNSSFLAIVGQARAEVKLHEERLQERDRLMKELKSIYGYDIQSSEGVYEAHSLKIKSLEAEWKSIKQKNEHGISQISSKIENIRAQKSFLMQERQQNKKRMAVFENNINSLKKRLSEFEGNFEDISALEVSIADAETALSSYRSEYVKSDWESKLTAMKQELRELNESYQNTVELVHKAASQANDRAKLSMLRSRKLKLMEQKQSLFDELIAEYTEITREKVTSETIDLASSLKTLSANVDKLTLEEQRVSKESTELNLKLTLAYERNESIAEQLEEFDAQLKSSTGNPDQLSSEIEEIEAQIEEQRKDLHSLQFGVLFYERAIKVSDEKHACQLCRRGLDDSERKEFTKYCNSMVLTIPSKAQDLEKELTQLETTLNQLRSLLPIQERYIALSSDLEKAKKEIAELEDDFSSVSKKHKEKQASLELEKEKLQKLTALSSKMSNVDRMRDEALTTGESIRELETTLSNTGTAETIESLQEKLKDLETQTSQKREEYRVFENAFEDAKKQLVSLESKKSEDSMMLRETKLRLREKQNIQMNLNDNKSNLEEGEIAVQNINKKLSSNDEEMQELDKQLNSLKNEAQDELNCFSEKLRIAREQYTKLQSLMVAIKNDTSADALKTAEENCEQTSSQIKNFEEKIQEKTNERAEFEKKLHNLKDNERNIADNLRYRRLKQQLSQSMSRLQQLKKELQNVDRENFMLNSQNLKEKYGQLNAKRAGFLGECRQLEGQIAHNTRELQIDYKDAKERYRRQLIKTKTLDKANEDLGKYGRALDNAIMQFHSLKMNEVNRIIDEAWKQTYCGTDIDTILIRSDNETKGNRSYNYRVCMVKGDAELDMRGRCSAGQKVLACIIIRLALAECFGINCGILALDEPTTNLDDENICSLAQSLARIVEFRRRQRNFQLIVITHDERFIRLMNTESYCDYYYRVTRDENQNSIILRELIRDHNF</sequence>
<dbReference type="EMBL" id="KE651168">
    <property type="protein sequence ID" value="EEB06634.2"/>
    <property type="molecule type" value="Genomic_DNA"/>
</dbReference>
<dbReference type="RefSeq" id="XP_002172927.2">
    <property type="nucleotide sequence ID" value="XM_002172891.2"/>
</dbReference>
<evidence type="ECO:0000256" key="1">
    <source>
        <dbReference type="ARBA" id="ARBA00001947"/>
    </source>
</evidence>
<evidence type="ECO:0000256" key="9">
    <source>
        <dbReference type="ARBA" id="ARBA00022801"/>
    </source>
</evidence>
<dbReference type="JaponicusDB" id="SJAG_01677">
    <property type="gene designation" value="rad50"/>
</dbReference>
<dbReference type="GO" id="GO:0007004">
    <property type="term" value="P:telomere maintenance via telomerase"/>
    <property type="evidence" value="ECO:0000318"/>
    <property type="project" value="GO_Central"/>
</dbReference>
<evidence type="ECO:0000256" key="16">
    <source>
        <dbReference type="PROSITE-ProRule" id="PRU00471"/>
    </source>
</evidence>
<proteinExistence type="inferred from homology"/>
<dbReference type="GO" id="GO:0007534">
    <property type="term" value="P:gene conversion at mating-type locus"/>
    <property type="evidence" value="ECO:0007669"/>
    <property type="project" value="EnsemblFungi"/>
</dbReference>
<feature type="coiled-coil region" evidence="17">
    <location>
        <begin position="334"/>
        <end position="361"/>
    </location>
</feature>
<dbReference type="GO" id="GO:0046872">
    <property type="term" value="F:metal ion binding"/>
    <property type="evidence" value="ECO:0007669"/>
    <property type="project" value="UniProtKB-UniRule"/>
</dbReference>
<dbReference type="OMA" id="NIIFCHQ"/>
<comment type="cofactor">
    <cofactor evidence="1">
        <name>Zn(2+)</name>
        <dbReference type="ChEBI" id="CHEBI:29105"/>
    </cofactor>
</comment>
<reference evidence="19 21" key="1">
    <citation type="journal article" date="2011" name="Science">
        <title>Comparative functional genomics of the fission yeasts.</title>
        <authorList>
            <person name="Rhind N."/>
            <person name="Chen Z."/>
            <person name="Yassour M."/>
            <person name="Thompson D.A."/>
            <person name="Haas B.J."/>
            <person name="Habib N."/>
            <person name="Wapinski I."/>
            <person name="Roy S."/>
            <person name="Lin M.F."/>
            <person name="Heiman D.I."/>
            <person name="Young S.K."/>
            <person name="Furuya K."/>
            <person name="Guo Y."/>
            <person name="Pidoux A."/>
            <person name="Chen H.M."/>
            <person name="Robbertse B."/>
            <person name="Goldberg J.M."/>
            <person name="Aoki K."/>
            <person name="Bayne E.H."/>
            <person name="Berlin A.M."/>
            <person name="Desjardins C.A."/>
            <person name="Dobbs E."/>
            <person name="Dukaj L."/>
            <person name="Fan L."/>
            <person name="FitzGerald M.G."/>
            <person name="French C."/>
            <person name="Gujja S."/>
            <person name="Hansen K."/>
            <person name="Keifenheim D."/>
            <person name="Levin J.Z."/>
            <person name="Mosher R.A."/>
            <person name="Mueller C.A."/>
            <person name="Pfiffner J."/>
            <person name="Priest M."/>
            <person name="Russ C."/>
            <person name="Smialowska A."/>
            <person name="Swoboda P."/>
            <person name="Sykes S.M."/>
            <person name="Vaughn M."/>
            <person name="Vengrova S."/>
            <person name="Yoder R."/>
            <person name="Zeng Q."/>
            <person name="Allshire R."/>
            <person name="Baulcombe D."/>
            <person name="Birren B.W."/>
            <person name="Brown W."/>
            <person name="Ekwall K."/>
            <person name="Kellis M."/>
            <person name="Leatherwood J."/>
            <person name="Levin H."/>
            <person name="Margalit H."/>
            <person name="Martienssen R."/>
            <person name="Nieduszynski C.A."/>
            <person name="Spatafora J.W."/>
            <person name="Friedman N."/>
            <person name="Dalgaard J.Z."/>
            <person name="Baumann P."/>
            <person name="Niki H."/>
            <person name="Regev A."/>
            <person name="Nusbaum C."/>
        </authorList>
    </citation>
    <scope>NUCLEOTIDE SEQUENCE [LARGE SCALE GENOMIC DNA]</scope>
    <source>
        <strain evidence="21">yFS275 / FY16936</strain>
    </source>
</reference>
<dbReference type="STRING" id="402676.B6JYL6"/>
<dbReference type="OrthoDB" id="18797at2759"/>
<evidence type="ECO:0000256" key="6">
    <source>
        <dbReference type="ARBA" id="ARBA00022723"/>
    </source>
</evidence>
<evidence type="ECO:0000259" key="18">
    <source>
        <dbReference type="PROSITE" id="PS51131"/>
    </source>
</evidence>
<dbReference type="GO" id="GO:1990918">
    <property type="term" value="P:double-strand break repair involved in meiotic recombination"/>
    <property type="evidence" value="ECO:0007669"/>
    <property type="project" value="EnsemblFungi"/>
</dbReference>
<protein>
    <submittedName>
        <fullName evidence="19">DNA repair protein Rad50</fullName>
    </submittedName>
</protein>
<feature type="coiled-coil region" evidence="17">
    <location>
        <begin position="245"/>
        <end position="298"/>
    </location>
</feature>
<accession>B6JYL6</accession>
<keyword evidence="6 16" id="KW-0479">Metal-binding</keyword>
<evidence type="ECO:0000313" key="21">
    <source>
        <dbReference type="Proteomes" id="UP000001744"/>
    </source>
</evidence>
<dbReference type="GO" id="GO:0006303">
    <property type="term" value="P:double-strand break repair via nonhomologous end joining"/>
    <property type="evidence" value="ECO:0007669"/>
    <property type="project" value="EnsemblFungi"/>
</dbReference>
<dbReference type="GO" id="GO:0006302">
    <property type="term" value="P:double-strand break repair"/>
    <property type="evidence" value="ECO:0000318"/>
    <property type="project" value="GO_Central"/>
</dbReference>
<evidence type="ECO:0000256" key="2">
    <source>
        <dbReference type="ARBA" id="ARBA00004123"/>
    </source>
</evidence>
<dbReference type="PROSITE" id="PS51131">
    <property type="entry name" value="ZN_HOOK"/>
    <property type="match status" value="1"/>
</dbReference>
<feature type="coiled-coil region" evidence="17">
    <location>
        <begin position="513"/>
        <end position="561"/>
    </location>
</feature>
<evidence type="ECO:0000256" key="13">
    <source>
        <dbReference type="ARBA" id="ARBA00023204"/>
    </source>
</evidence>
<dbReference type="AlphaFoldDB" id="B6JYL6"/>
<feature type="binding site" evidence="16">
    <location>
        <position position="378"/>
    </location>
    <ligand>
        <name>Zn(2+)</name>
        <dbReference type="ChEBI" id="CHEBI:29105"/>
    </ligand>
</feature>
<evidence type="ECO:0000313" key="19">
    <source>
        <dbReference type="EMBL" id="EEB06634.2"/>
    </source>
</evidence>
<dbReference type="FunFam" id="3.40.50.300:FF:000947">
    <property type="entry name" value="DNA repair protein RAD50"/>
    <property type="match status" value="1"/>
</dbReference>
<evidence type="ECO:0000256" key="14">
    <source>
        <dbReference type="ARBA" id="ARBA00023242"/>
    </source>
</evidence>
<evidence type="ECO:0000256" key="12">
    <source>
        <dbReference type="ARBA" id="ARBA00023054"/>
    </source>
</evidence>
<keyword evidence="5" id="KW-0158">Chromosome</keyword>
<dbReference type="InterPro" id="IPR013134">
    <property type="entry name" value="Zn_hook_RAD50"/>
</dbReference>
<dbReference type="GO" id="GO:0070192">
    <property type="term" value="P:chromosome organization involved in meiotic cell cycle"/>
    <property type="evidence" value="ECO:0000318"/>
    <property type="project" value="GO_Central"/>
</dbReference>
<keyword evidence="21" id="KW-1185">Reference proteome</keyword>
<feature type="coiled-coil region" evidence="17">
    <location>
        <begin position="408"/>
        <end position="483"/>
    </location>
</feature>
<dbReference type="InterPro" id="IPR027417">
    <property type="entry name" value="P-loop_NTPase"/>
</dbReference>
<evidence type="ECO:0000256" key="5">
    <source>
        <dbReference type="ARBA" id="ARBA00022454"/>
    </source>
</evidence>
<evidence type="ECO:0000256" key="4">
    <source>
        <dbReference type="ARBA" id="ARBA00009439"/>
    </source>
</evidence>
<keyword evidence="10 16" id="KW-0862">Zinc</keyword>
<dbReference type="GO" id="GO:1990426">
    <property type="term" value="P:mitotic recombination-dependent replication fork processing"/>
    <property type="evidence" value="ECO:0007669"/>
    <property type="project" value="EnsemblFungi"/>
</dbReference>
<dbReference type="GO" id="GO:0000729">
    <property type="term" value="P:DNA double-strand break processing"/>
    <property type="evidence" value="ECO:0007669"/>
    <property type="project" value="EnsemblFungi"/>
</dbReference>
<comment type="similarity">
    <text evidence="4">Belongs to the SMC family. RAD50 subfamily.</text>
</comment>
<dbReference type="GO" id="GO:0005524">
    <property type="term" value="F:ATP binding"/>
    <property type="evidence" value="ECO:0007669"/>
    <property type="project" value="UniProtKB-KW"/>
</dbReference>
<dbReference type="GO" id="GO:0035861">
    <property type="term" value="C:site of double-strand break"/>
    <property type="evidence" value="ECO:0007669"/>
    <property type="project" value="EnsemblFungi"/>
</dbReference>
<dbReference type="GO" id="GO:0016787">
    <property type="term" value="F:hydrolase activity"/>
    <property type="evidence" value="ECO:0007669"/>
    <property type="project" value="UniProtKB-KW"/>
</dbReference>
<dbReference type="GO" id="GO:0051880">
    <property type="term" value="F:G-quadruplex DNA binding"/>
    <property type="evidence" value="ECO:0000318"/>
    <property type="project" value="GO_Central"/>
</dbReference>
<keyword evidence="7" id="KW-0547">Nucleotide-binding</keyword>
<feature type="binding site" evidence="16">
    <location>
        <position position="381"/>
    </location>
    <ligand>
        <name>Zn(2+)</name>
        <dbReference type="ChEBI" id="CHEBI:29105"/>
    </ligand>
</feature>
<dbReference type="Proteomes" id="UP000001744">
    <property type="component" value="Unassembled WGS sequence"/>
</dbReference>
<dbReference type="PANTHER" id="PTHR18867">
    <property type="entry name" value="RAD50"/>
    <property type="match status" value="1"/>
</dbReference>
<feature type="coiled-coil region" evidence="17">
    <location>
        <begin position="118"/>
        <end position="220"/>
    </location>
</feature>
<dbReference type="GO" id="GO:0042138">
    <property type="term" value="P:meiotic DNA double-strand break formation"/>
    <property type="evidence" value="ECO:0007669"/>
    <property type="project" value="EnsemblFungi"/>
</dbReference>
<dbReference type="HOGENOM" id="CLU_006184_0_0_1"/>
<keyword evidence="8" id="KW-0227">DNA damage</keyword>
<dbReference type="GO" id="GO:0000722">
    <property type="term" value="P:telomere maintenance via recombination"/>
    <property type="evidence" value="ECO:0000318"/>
    <property type="project" value="GO_Central"/>
</dbReference>
<comment type="catalytic activity">
    <reaction evidence="15">
        <text>ATP + H2O = ADP + phosphate + H(+)</text>
        <dbReference type="Rhea" id="RHEA:13065"/>
        <dbReference type="ChEBI" id="CHEBI:15377"/>
        <dbReference type="ChEBI" id="CHEBI:15378"/>
        <dbReference type="ChEBI" id="CHEBI:30616"/>
        <dbReference type="ChEBI" id="CHEBI:43474"/>
        <dbReference type="ChEBI" id="CHEBI:456216"/>
    </reaction>
</comment>
<evidence type="ECO:0000256" key="17">
    <source>
        <dbReference type="SAM" id="Coils"/>
    </source>
</evidence>
<dbReference type="Gene3D" id="3.40.50.300">
    <property type="entry name" value="P-loop containing nucleotide triphosphate hydrolases"/>
    <property type="match status" value="1"/>
</dbReference>
<dbReference type="VEuPathDB" id="FungiDB:SJAG_01677"/>
<organism evidence="19 21">
    <name type="scientific">Schizosaccharomyces japonicus (strain yFS275 / FY16936)</name>
    <name type="common">Fission yeast</name>
    <dbReference type="NCBI Taxonomy" id="402676"/>
    <lineage>
        <taxon>Eukaryota</taxon>
        <taxon>Fungi</taxon>
        <taxon>Dikarya</taxon>
        <taxon>Ascomycota</taxon>
        <taxon>Taphrinomycotina</taxon>
        <taxon>Schizosaccharomycetes</taxon>
        <taxon>Schizosaccharomycetales</taxon>
        <taxon>Schizosaccharomycetaceae</taxon>
        <taxon>Schizosaccharomyces</taxon>
    </lineage>
</organism>
<dbReference type="GO" id="GO:0003691">
    <property type="term" value="F:double-stranded telomeric DNA binding"/>
    <property type="evidence" value="ECO:0000318"/>
    <property type="project" value="GO_Central"/>
</dbReference>